<feature type="transmembrane region" description="Helical" evidence="8">
    <location>
        <begin position="44"/>
        <end position="66"/>
    </location>
</feature>
<accession>A0A162EKX4</accession>
<dbReference type="Gene3D" id="1.20.1740.10">
    <property type="entry name" value="Amino acid/polyamine transporter I"/>
    <property type="match status" value="1"/>
</dbReference>
<organism evidence="9 10">
    <name type="scientific">Alkalihalobacillus trypoxylicola</name>
    <dbReference type="NCBI Taxonomy" id="519424"/>
    <lineage>
        <taxon>Bacteria</taxon>
        <taxon>Bacillati</taxon>
        <taxon>Bacillota</taxon>
        <taxon>Bacilli</taxon>
        <taxon>Bacillales</taxon>
        <taxon>Bacillaceae</taxon>
        <taxon>Alkalihalobacillus</taxon>
    </lineage>
</organism>
<evidence type="ECO:0000256" key="5">
    <source>
        <dbReference type="ARBA" id="ARBA00022692"/>
    </source>
</evidence>
<evidence type="ECO:0000256" key="2">
    <source>
        <dbReference type="ARBA" id="ARBA00007998"/>
    </source>
</evidence>
<gene>
    <name evidence="9" type="ORF">AZF04_17545</name>
</gene>
<dbReference type="STRING" id="519424.AZF04_17545"/>
<keyword evidence="3" id="KW-0813">Transport</keyword>
<keyword evidence="5 8" id="KW-0812">Transmembrane</keyword>
<feature type="transmembrane region" description="Helical" evidence="8">
    <location>
        <begin position="87"/>
        <end position="109"/>
    </location>
</feature>
<name>A0A162EKX4_9BACI</name>
<evidence type="ECO:0000313" key="10">
    <source>
        <dbReference type="Proteomes" id="UP000075806"/>
    </source>
</evidence>
<sequence>MAKEIKEQYLVSGFLSFFIIHSMQFGVGVLGFQRNLVKITGYDGWISVIIAGILVSLSIALMYVLLKKADGDIIHIHMEIFGKWVGGFLSLLIGAYFLALAVIIIRTYIEVVQVWVFEDVSTIFFSVLTIPFCYYVVSGGFRTVVGLSFISTIVIIPLFPLFLMPLEFAHYLNILPIWKHSVFEIFEGAKSVIFSYSGFELLLIYYPFLKNRQFSQKWTQAGAIFTTLTYTYITLVSLFFYSEEQLNKTIWGTLTLFKVIEFPFLERFEYVGVTLWLVLIVPNIALAIWAASRLSKRVFSLNQRHVLVFIVLLVAFLSAIIPTKAELDQIGEIFNQIGFYFAFAYIPLLVLLQFIVYKWKKKKGNHHETTSM</sequence>
<keyword evidence="7 8" id="KW-0472">Membrane</keyword>
<dbReference type="Pfam" id="PF03845">
    <property type="entry name" value="Spore_permease"/>
    <property type="match status" value="1"/>
</dbReference>
<dbReference type="PANTHER" id="PTHR34975:SF2">
    <property type="entry name" value="SPORE GERMINATION PROTEIN A2"/>
    <property type="match status" value="1"/>
</dbReference>
<evidence type="ECO:0000256" key="1">
    <source>
        <dbReference type="ARBA" id="ARBA00004141"/>
    </source>
</evidence>
<dbReference type="Proteomes" id="UP000075806">
    <property type="component" value="Unassembled WGS sequence"/>
</dbReference>
<comment type="subcellular location">
    <subcellularLocation>
        <location evidence="1">Membrane</location>
        <topology evidence="1">Multi-pass membrane protein</topology>
    </subcellularLocation>
</comment>
<evidence type="ECO:0000256" key="4">
    <source>
        <dbReference type="ARBA" id="ARBA00022544"/>
    </source>
</evidence>
<dbReference type="InterPro" id="IPR004761">
    <property type="entry name" value="Spore_GerAB"/>
</dbReference>
<feature type="transmembrane region" description="Helical" evidence="8">
    <location>
        <begin position="337"/>
        <end position="357"/>
    </location>
</feature>
<dbReference type="AlphaFoldDB" id="A0A162EKX4"/>
<evidence type="ECO:0000256" key="7">
    <source>
        <dbReference type="ARBA" id="ARBA00023136"/>
    </source>
</evidence>
<keyword evidence="6 8" id="KW-1133">Transmembrane helix</keyword>
<protein>
    <submittedName>
        <fullName evidence="9">Spore gernimation protein GerB</fullName>
    </submittedName>
</protein>
<comment type="caution">
    <text evidence="9">The sequence shown here is derived from an EMBL/GenBank/DDBJ whole genome shotgun (WGS) entry which is preliminary data.</text>
</comment>
<dbReference type="RefSeq" id="WP_061948031.1">
    <property type="nucleotide sequence ID" value="NZ_LTAO01000009.1"/>
</dbReference>
<feature type="transmembrane region" description="Helical" evidence="8">
    <location>
        <begin position="192"/>
        <end position="209"/>
    </location>
</feature>
<evidence type="ECO:0000256" key="6">
    <source>
        <dbReference type="ARBA" id="ARBA00022989"/>
    </source>
</evidence>
<reference evidence="9" key="1">
    <citation type="submission" date="2016-02" db="EMBL/GenBank/DDBJ databases">
        <title>Genome sequence of Bacillus trypoxylicola KCTC 13244(T).</title>
        <authorList>
            <person name="Jeong H."/>
            <person name="Park S.-H."/>
            <person name="Choi S.-K."/>
        </authorList>
    </citation>
    <scope>NUCLEOTIDE SEQUENCE [LARGE SCALE GENOMIC DNA]</scope>
    <source>
        <strain evidence="9">KCTC 13244</strain>
    </source>
</reference>
<feature type="transmembrane region" description="Helical" evidence="8">
    <location>
        <begin position="306"/>
        <end position="325"/>
    </location>
</feature>
<keyword evidence="4" id="KW-0309">Germination</keyword>
<feature type="transmembrane region" description="Helical" evidence="8">
    <location>
        <begin position="273"/>
        <end position="294"/>
    </location>
</feature>
<evidence type="ECO:0000256" key="3">
    <source>
        <dbReference type="ARBA" id="ARBA00022448"/>
    </source>
</evidence>
<proteinExistence type="inferred from homology"/>
<feature type="transmembrane region" description="Helical" evidence="8">
    <location>
        <begin position="221"/>
        <end position="241"/>
    </location>
</feature>
<dbReference type="PANTHER" id="PTHR34975">
    <property type="entry name" value="SPORE GERMINATION PROTEIN A2"/>
    <property type="match status" value="1"/>
</dbReference>
<dbReference type="GO" id="GO:0009847">
    <property type="term" value="P:spore germination"/>
    <property type="evidence" value="ECO:0007669"/>
    <property type="project" value="InterPro"/>
</dbReference>
<dbReference type="GO" id="GO:0016020">
    <property type="term" value="C:membrane"/>
    <property type="evidence" value="ECO:0007669"/>
    <property type="project" value="UniProtKB-SubCell"/>
</dbReference>
<dbReference type="NCBIfam" id="TIGR00912">
    <property type="entry name" value="2A0309"/>
    <property type="match status" value="1"/>
</dbReference>
<dbReference type="OrthoDB" id="2380240at2"/>
<keyword evidence="10" id="KW-1185">Reference proteome</keyword>
<feature type="transmembrane region" description="Helical" evidence="8">
    <location>
        <begin position="144"/>
        <end position="172"/>
    </location>
</feature>
<dbReference type="EMBL" id="LTAO01000009">
    <property type="protein sequence ID" value="KYG33150.1"/>
    <property type="molecule type" value="Genomic_DNA"/>
</dbReference>
<feature type="transmembrane region" description="Helical" evidence="8">
    <location>
        <begin position="115"/>
        <end position="137"/>
    </location>
</feature>
<evidence type="ECO:0000313" key="9">
    <source>
        <dbReference type="EMBL" id="KYG33150.1"/>
    </source>
</evidence>
<comment type="similarity">
    <text evidence="2">Belongs to the amino acid-polyamine-organocation (APC) superfamily. Spore germination protein (SGP) (TC 2.A.3.9) family.</text>
</comment>
<feature type="transmembrane region" description="Helical" evidence="8">
    <location>
        <begin position="9"/>
        <end position="32"/>
    </location>
</feature>
<evidence type="ECO:0000256" key="8">
    <source>
        <dbReference type="SAM" id="Phobius"/>
    </source>
</evidence>